<evidence type="ECO:0000313" key="1">
    <source>
        <dbReference type="EMBL" id="KXZ47466.1"/>
    </source>
</evidence>
<proteinExistence type="predicted"/>
<dbReference type="AlphaFoldDB" id="A0A150GC89"/>
<accession>A0A150GC89</accession>
<reference evidence="2" key="1">
    <citation type="journal article" date="2016" name="Nat. Commun.">
        <title>The Gonium pectorale genome demonstrates co-option of cell cycle regulation during the evolution of multicellularity.</title>
        <authorList>
            <person name="Hanschen E.R."/>
            <person name="Marriage T.N."/>
            <person name="Ferris P.J."/>
            <person name="Hamaji T."/>
            <person name="Toyoda A."/>
            <person name="Fujiyama A."/>
            <person name="Neme R."/>
            <person name="Noguchi H."/>
            <person name="Minakuchi Y."/>
            <person name="Suzuki M."/>
            <person name="Kawai-Toyooka H."/>
            <person name="Smith D.R."/>
            <person name="Sparks H."/>
            <person name="Anderson J."/>
            <person name="Bakaric R."/>
            <person name="Luria V."/>
            <person name="Karger A."/>
            <person name="Kirschner M.W."/>
            <person name="Durand P.M."/>
            <person name="Michod R.E."/>
            <person name="Nozaki H."/>
            <person name="Olson B.J."/>
        </authorList>
    </citation>
    <scope>NUCLEOTIDE SEQUENCE [LARGE SCALE GENOMIC DNA]</scope>
    <source>
        <strain evidence="2">NIES-2863</strain>
    </source>
</reference>
<protein>
    <submittedName>
        <fullName evidence="1">Uncharacterized protein</fullName>
    </submittedName>
</protein>
<dbReference type="EMBL" id="LSYV01000036">
    <property type="protein sequence ID" value="KXZ47466.1"/>
    <property type="molecule type" value="Genomic_DNA"/>
</dbReference>
<name>A0A150GC89_GONPE</name>
<sequence>MQEHDQLWHGGGERPRQRSALLPLPAHFGIRQPRDAENVRSGTAVEAEPNLVSSRARALASGDSDVDAGIGTDAAMAARAEAAALSLLEAIERRVELDAAIGSGMDVGLDRDIYDLELQLDLRLAHMDLNPGLAALAPRGRSTGGATGPPAGGALAEQDGMFRATRIAALRALQARLSEVQVGSPSGC</sequence>
<dbReference type="Proteomes" id="UP000075714">
    <property type="component" value="Unassembled WGS sequence"/>
</dbReference>
<gene>
    <name evidence="1" type="ORF">GPECTOR_35g904</name>
</gene>
<evidence type="ECO:0000313" key="2">
    <source>
        <dbReference type="Proteomes" id="UP000075714"/>
    </source>
</evidence>
<comment type="caution">
    <text evidence="1">The sequence shown here is derived from an EMBL/GenBank/DDBJ whole genome shotgun (WGS) entry which is preliminary data.</text>
</comment>
<organism evidence="1 2">
    <name type="scientific">Gonium pectorale</name>
    <name type="common">Green alga</name>
    <dbReference type="NCBI Taxonomy" id="33097"/>
    <lineage>
        <taxon>Eukaryota</taxon>
        <taxon>Viridiplantae</taxon>
        <taxon>Chlorophyta</taxon>
        <taxon>core chlorophytes</taxon>
        <taxon>Chlorophyceae</taxon>
        <taxon>CS clade</taxon>
        <taxon>Chlamydomonadales</taxon>
        <taxon>Volvocaceae</taxon>
        <taxon>Gonium</taxon>
    </lineage>
</organism>
<keyword evidence="2" id="KW-1185">Reference proteome</keyword>